<dbReference type="PANTHER" id="PTHR46663:SF2">
    <property type="entry name" value="GGDEF DOMAIN-CONTAINING PROTEIN"/>
    <property type="match status" value="1"/>
</dbReference>
<dbReference type="CDD" id="cd01949">
    <property type="entry name" value="GGDEF"/>
    <property type="match status" value="1"/>
</dbReference>
<feature type="transmembrane region" description="Helical" evidence="1">
    <location>
        <begin position="5"/>
        <end position="24"/>
    </location>
</feature>
<dbReference type="FunFam" id="3.30.70.270:FF:000001">
    <property type="entry name" value="Diguanylate cyclase domain protein"/>
    <property type="match status" value="1"/>
</dbReference>
<dbReference type="PROSITE" id="PS50887">
    <property type="entry name" value="GGDEF"/>
    <property type="match status" value="1"/>
</dbReference>
<dbReference type="NCBIfam" id="TIGR00254">
    <property type="entry name" value="GGDEF"/>
    <property type="match status" value="1"/>
</dbReference>
<feature type="transmembrane region" description="Helical" evidence="1">
    <location>
        <begin position="30"/>
        <end position="47"/>
    </location>
</feature>
<dbReference type="SUPFAM" id="SSF55785">
    <property type="entry name" value="PYP-like sensor domain (PAS domain)"/>
    <property type="match status" value="1"/>
</dbReference>
<dbReference type="SMART" id="SM00267">
    <property type="entry name" value="GGDEF"/>
    <property type="match status" value="1"/>
</dbReference>
<dbReference type="InterPro" id="IPR052163">
    <property type="entry name" value="DGC-Regulatory_Protein"/>
</dbReference>
<reference evidence="3 4" key="1">
    <citation type="submission" date="2019-03" db="EMBL/GenBank/DDBJ databases">
        <title>Genomic Encyclopedia of Type Strains, Phase IV (KMG-IV): sequencing the most valuable type-strain genomes for metagenomic binning, comparative biology and taxonomic classification.</title>
        <authorList>
            <person name="Goeker M."/>
        </authorList>
    </citation>
    <scope>NUCLEOTIDE SEQUENCE [LARGE SCALE GENOMIC DNA]</scope>
    <source>
        <strain evidence="3 4">DSM 102940</strain>
    </source>
</reference>
<protein>
    <submittedName>
        <fullName evidence="3">Diguanylate cyclase (GGDEF)-like protein</fullName>
    </submittedName>
</protein>
<dbReference type="InterPro" id="IPR000014">
    <property type="entry name" value="PAS"/>
</dbReference>
<sequence>MKRKFLSIAAIYLVSICFFIINVINNFPVVASLLYLIVIVMSSTFFNELLSSNIYVALILGMHCIGCLVIDYTCIDVGIYLFSLTAVLLFSYFKTLHKIKEERVAVERNQFQKIRFKNMMDAIFILEESSLRIVDCNDKALSLLNRKDGCIGKCIKECISSNIMDSIDLDNLEKYFEEGNEEIKVLGKKCNDFWIDMRIKRFHVEERRYLLLCISDITRHKKNEEEIEYLAYHDTLTNLPNRRYGDEKLQLAIKNTLKKKNMMSIMFVDVDEFKMVNDLLGHAAGDRLLQEVARRLQESVRKDDLVVRLGGDEFMIILENICFADEVIGIANRVIETFSQRFRVKGRSLSITCSIGIAVLPHHGTDVETLLEHADVAMYEAKRNGRNNFMIFNHELRDESLIGGTII</sequence>
<accession>A0A4R2L176</accession>
<evidence type="ECO:0000313" key="3">
    <source>
        <dbReference type="EMBL" id="TCO77466.1"/>
    </source>
</evidence>
<dbReference type="Gene3D" id="3.30.450.20">
    <property type="entry name" value="PAS domain"/>
    <property type="match status" value="1"/>
</dbReference>
<dbReference type="Pfam" id="PF00990">
    <property type="entry name" value="GGDEF"/>
    <property type="match status" value="1"/>
</dbReference>
<dbReference type="Gene3D" id="3.30.70.270">
    <property type="match status" value="1"/>
</dbReference>
<dbReference type="Pfam" id="PF13188">
    <property type="entry name" value="PAS_8"/>
    <property type="match status" value="1"/>
</dbReference>
<keyword evidence="1" id="KW-1133">Transmembrane helix</keyword>
<gene>
    <name evidence="3" type="ORF">EV214_106110</name>
</gene>
<organism evidence="3 4">
    <name type="scientific">Marinisporobacter balticus</name>
    <dbReference type="NCBI Taxonomy" id="2018667"/>
    <lineage>
        <taxon>Bacteria</taxon>
        <taxon>Bacillati</taxon>
        <taxon>Bacillota</taxon>
        <taxon>Clostridia</taxon>
        <taxon>Peptostreptococcales</taxon>
        <taxon>Thermotaleaceae</taxon>
        <taxon>Marinisporobacter</taxon>
    </lineage>
</organism>
<dbReference type="InterPro" id="IPR000160">
    <property type="entry name" value="GGDEF_dom"/>
</dbReference>
<evidence type="ECO:0000259" key="2">
    <source>
        <dbReference type="PROSITE" id="PS50887"/>
    </source>
</evidence>
<dbReference type="Proteomes" id="UP000294919">
    <property type="component" value="Unassembled WGS sequence"/>
</dbReference>
<keyword evidence="4" id="KW-1185">Reference proteome</keyword>
<dbReference type="InterPro" id="IPR029787">
    <property type="entry name" value="Nucleotide_cyclase"/>
</dbReference>
<keyword evidence="1" id="KW-0812">Transmembrane</keyword>
<dbReference type="PANTHER" id="PTHR46663">
    <property type="entry name" value="DIGUANYLATE CYCLASE DGCT-RELATED"/>
    <property type="match status" value="1"/>
</dbReference>
<dbReference type="InterPro" id="IPR035965">
    <property type="entry name" value="PAS-like_dom_sf"/>
</dbReference>
<evidence type="ECO:0000313" key="4">
    <source>
        <dbReference type="Proteomes" id="UP000294919"/>
    </source>
</evidence>
<feature type="domain" description="GGDEF" evidence="2">
    <location>
        <begin position="261"/>
        <end position="394"/>
    </location>
</feature>
<dbReference type="InterPro" id="IPR043128">
    <property type="entry name" value="Rev_trsase/Diguanyl_cyclase"/>
</dbReference>
<dbReference type="SUPFAM" id="SSF55073">
    <property type="entry name" value="Nucleotide cyclase"/>
    <property type="match status" value="1"/>
</dbReference>
<feature type="transmembrane region" description="Helical" evidence="1">
    <location>
        <begin position="77"/>
        <end position="93"/>
    </location>
</feature>
<dbReference type="AlphaFoldDB" id="A0A4R2L176"/>
<dbReference type="EMBL" id="SLWV01000006">
    <property type="protein sequence ID" value="TCO77466.1"/>
    <property type="molecule type" value="Genomic_DNA"/>
</dbReference>
<comment type="caution">
    <text evidence="3">The sequence shown here is derived from an EMBL/GenBank/DDBJ whole genome shotgun (WGS) entry which is preliminary data.</text>
</comment>
<dbReference type="RefSeq" id="WP_165916285.1">
    <property type="nucleotide sequence ID" value="NZ_SLWV01000006.1"/>
</dbReference>
<name>A0A4R2L176_9FIRM</name>
<evidence type="ECO:0000256" key="1">
    <source>
        <dbReference type="SAM" id="Phobius"/>
    </source>
</evidence>
<keyword evidence="1" id="KW-0472">Membrane</keyword>
<proteinExistence type="predicted"/>